<reference evidence="1 2" key="1">
    <citation type="submission" date="2017-06" db="EMBL/GenBank/DDBJ databases">
        <authorList>
            <person name="Kim H.J."/>
            <person name="Triplett B.A."/>
        </authorList>
    </citation>
    <scope>NUCLEOTIDE SEQUENCE [LARGE SCALE GENOMIC DNA]</scope>
    <source>
        <strain evidence="1 2">DSM 44715</strain>
    </source>
</reference>
<accession>A0A239BUH6</accession>
<gene>
    <name evidence="1" type="ORF">SAMN05443665_100161</name>
</gene>
<proteinExistence type="predicted"/>
<organism evidence="1 2">
    <name type="scientific">Actinomadura meyerae</name>
    <dbReference type="NCBI Taxonomy" id="240840"/>
    <lineage>
        <taxon>Bacteria</taxon>
        <taxon>Bacillati</taxon>
        <taxon>Actinomycetota</taxon>
        <taxon>Actinomycetes</taxon>
        <taxon>Streptosporangiales</taxon>
        <taxon>Thermomonosporaceae</taxon>
        <taxon>Actinomadura</taxon>
    </lineage>
</organism>
<dbReference type="EMBL" id="FZOR01000001">
    <property type="protein sequence ID" value="SNS11576.1"/>
    <property type="molecule type" value="Genomic_DNA"/>
</dbReference>
<dbReference type="AlphaFoldDB" id="A0A239BUH6"/>
<evidence type="ECO:0000313" key="1">
    <source>
        <dbReference type="EMBL" id="SNS11576.1"/>
    </source>
</evidence>
<sequence length="104" mass="11511">MCPMTHTETPTAQQHAHLYALMQRLDLYDLDVKITPEGLAVSDPDGDGCCEDNPEPSALVTCVYRPSDNDRLWFRYASWGEWIIEADNPVDAAGMVASRLRGAG</sequence>
<evidence type="ECO:0000313" key="2">
    <source>
        <dbReference type="Proteomes" id="UP000198318"/>
    </source>
</evidence>
<dbReference type="Proteomes" id="UP000198318">
    <property type="component" value="Unassembled WGS sequence"/>
</dbReference>
<protein>
    <submittedName>
        <fullName evidence="1">Uncharacterized protein</fullName>
    </submittedName>
</protein>
<keyword evidence="2" id="KW-1185">Reference proteome</keyword>
<name>A0A239BUH6_9ACTN</name>